<dbReference type="EMBL" id="JACHMY010000001">
    <property type="protein sequence ID" value="MBB5834033.1"/>
    <property type="molecule type" value="Genomic_DNA"/>
</dbReference>
<gene>
    <name evidence="1" type="ORF">HDA39_000767</name>
</gene>
<evidence type="ECO:0000313" key="1">
    <source>
        <dbReference type="EMBL" id="MBB5834033.1"/>
    </source>
</evidence>
<evidence type="ECO:0000313" key="2">
    <source>
        <dbReference type="Proteomes" id="UP000549971"/>
    </source>
</evidence>
<comment type="caution">
    <text evidence="1">The sequence shown here is derived from an EMBL/GenBank/DDBJ whole genome shotgun (WGS) entry which is preliminary data.</text>
</comment>
<reference evidence="1 2" key="1">
    <citation type="submission" date="2020-08" db="EMBL/GenBank/DDBJ databases">
        <title>Sequencing the genomes of 1000 actinobacteria strains.</title>
        <authorList>
            <person name="Klenk H.-P."/>
        </authorList>
    </citation>
    <scope>NUCLEOTIDE SEQUENCE [LARGE SCALE GENOMIC DNA]</scope>
    <source>
        <strain evidence="1 2">DSM 28967</strain>
    </source>
</reference>
<accession>A0A7W9MSL3</accession>
<name>A0A7W9MSL3_9ACTN</name>
<proteinExistence type="predicted"/>
<dbReference type="SUPFAM" id="SSF51197">
    <property type="entry name" value="Clavaminate synthase-like"/>
    <property type="match status" value="1"/>
</dbReference>
<dbReference type="RefSeq" id="WP_184793852.1">
    <property type="nucleotide sequence ID" value="NZ_JACHMY010000001.1"/>
</dbReference>
<keyword evidence="2" id="KW-1185">Reference proteome</keyword>
<sequence length="106" mass="10967">MAKQRHAARVLAPAGDEGLDMAAAGPPVDAASAHRPVVYATGTAGDVFLCHPFLVHAASWPHRGTTPRIITQPGIALLEPFALADRSTAYPVEAAILDAFAGQKAS</sequence>
<protein>
    <recommendedName>
        <fullName evidence="3">Phytanoyl-CoA dioxygenase</fullName>
    </recommendedName>
</protein>
<dbReference type="AlphaFoldDB" id="A0A7W9MSL3"/>
<evidence type="ECO:0008006" key="3">
    <source>
        <dbReference type="Google" id="ProtNLM"/>
    </source>
</evidence>
<dbReference type="Proteomes" id="UP000549971">
    <property type="component" value="Unassembled WGS sequence"/>
</dbReference>
<organism evidence="1 2">
    <name type="scientific">Kribbella italica</name>
    <dbReference type="NCBI Taxonomy" id="1540520"/>
    <lineage>
        <taxon>Bacteria</taxon>
        <taxon>Bacillati</taxon>
        <taxon>Actinomycetota</taxon>
        <taxon>Actinomycetes</taxon>
        <taxon>Propionibacteriales</taxon>
        <taxon>Kribbellaceae</taxon>
        <taxon>Kribbella</taxon>
    </lineage>
</organism>